<organism evidence="2 3">
    <name type="scientific">Polyodon spathula</name>
    <name type="common">North American paddlefish</name>
    <name type="synonym">Squalus spathula</name>
    <dbReference type="NCBI Taxonomy" id="7913"/>
    <lineage>
        <taxon>Eukaryota</taxon>
        <taxon>Metazoa</taxon>
        <taxon>Chordata</taxon>
        <taxon>Craniata</taxon>
        <taxon>Vertebrata</taxon>
        <taxon>Euteleostomi</taxon>
        <taxon>Actinopterygii</taxon>
        <taxon>Chondrostei</taxon>
        <taxon>Acipenseriformes</taxon>
        <taxon>Polyodontidae</taxon>
        <taxon>Polyodon</taxon>
    </lineage>
</organism>
<feature type="transmembrane region" description="Helical" evidence="1">
    <location>
        <begin position="148"/>
        <end position="172"/>
    </location>
</feature>
<dbReference type="PANTHER" id="PTHR47831:SF1">
    <property type="entry name" value="GENERAL TRANSCRIPTION FACTOR II-I REPEAT DOMAIN-CONTAINING PROTEIN 2A-RELATED"/>
    <property type="match status" value="1"/>
</dbReference>
<feature type="non-terminal residue" evidence="2">
    <location>
        <position position="1"/>
    </location>
</feature>
<dbReference type="EMBL" id="JAAWVQ010134289">
    <property type="protein sequence ID" value="MBN3284199.1"/>
    <property type="molecule type" value="Genomic_DNA"/>
</dbReference>
<protein>
    <submittedName>
        <fullName evidence="2">GT2D2 protein</fullName>
    </submittedName>
</protein>
<comment type="caution">
    <text evidence="2">The sequence shown here is derived from an EMBL/GenBank/DDBJ whole genome shotgun (WGS) entry which is preliminary data.</text>
</comment>
<keyword evidence="3" id="KW-1185">Reference proteome</keyword>
<proteinExistence type="predicted"/>
<keyword evidence="1" id="KW-0472">Membrane</keyword>
<sequence>EWEYLFVEQREKPVCLVFKGSLAMMKEFNLRRHYETKDTEKYGCLEREQWLQKMAEFLKNCMLKVTEAVCLDKKQVFVNISDPPTLVLISTRSKRLRIRKCTTTATLRPMTGLCRLWSEFPISMVPSMSHRVHVKYFLYVTRHCEMSFLATIIGTSVFILALKVSVATASAFPSLTSPTTPAPSASVSVSG</sequence>
<name>A0ABS2YBY8_POLSP</name>
<evidence type="ECO:0000313" key="3">
    <source>
        <dbReference type="Proteomes" id="UP001166093"/>
    </source>
</evidence>
<dbReference type="Proteomes" id="UP001166093">
    <property type="component" value="Unassembled WGS sequence"/>
</dbReference>
<evidence type="ECO:0000313" key="2">
    <source>
        <dbReference type="EMBL" id="MBN3284199.1"/>
    </source>
</evidence>
<gene>
    <name evidence="2" type="ORF">GTO93_0012812</name>
</gene>
<accession>A0ABS2YBY8</accession>
<evidence type="ECO:0000256" key="1">
    <source>
        <dbReference type="SAM" id="Phobius"/>
    </source>
</evidence>
<keyword evidence="1" id="KW-0812">Transmembrane</keyword>
<reference evidence="2" key="1">
    <citation type="journal article" date="2021" name="Cell">
        <title>Tracing the genetic footprints of vertebrate landing in non-teleost ray-finned fishes.</title>
        <authorList>
            <person name="Bi X."/>
            <person name="Wang K."/>
            <person name="Yang L."/>
            <person name="Pan H."/>
            <person name="Jiang H."/>
            <person name="Wei Q."/>
            <person name="Fang M."/>
            <person name="Yu H."/>
            <person name="Zhu C."/>
            <person name="Cai Y."/>
            <person name="He Y."/>
            <person name="Gan X."/>
            <person name="Zeng H."/>
            <person name="Yu D."/>
            <person name="Zhu Y."/>
            <person name="Jiang H."/>
            <person name="Qiu Q."/>
            <person name="Yang H."/>
            <person name="Zhang Y.E."/>
            <person name="Wang W."/>
            <person name="Zhu M."/>
            <person name="He S."/>
            <person name="Zhang G."/>
        </authorList>
    </citation>
    <scope>NUCLEOTIDE SEQUENCE</scope>
    <source>
        <strain evidence="2">Pddl_001</strain>
    </source>
</reference>
<dbReference type="PANTHER" id="PTHR47831">
    <property type="entry name" value="GENERAL TRANSCRIPTION FACTOR II-I REPEAT DOMAIN-CONTAINING PROTEIN 2"/>
    <property type="match status" value="1"/>
</dbReference>
<dbReference type="InterPro" id="IPR042224">
    <property type="entry name" value="GTF2IRD2"/>
</dbReference>
<feature type="non-terminal residue" evidence="2">
    <location>
        <position position="191"/>
    </location>
</feature>
<keyword evidence="1" id="KW-1133">Transmembrane helix</keyword>